<dbReference type="EMBL" id="FOXA01000034">
    <property type="protein sequence ID" value="SFQ09656.1"/>
    <property type="molecule type" value="Genomic_DNA"/>
</dbReference>
<dbReference type="PANTHER" id="PTHR23028">
    <property type="entry name" value="ACETYLTRANSFERASE"/>
    <property type="match status" value="1"/>
</dbReference>
<dbReference type="InterPro" id="IPR050879">
    <property type="entry name" value="Acyltransferase_3"/>
</dbReference>
<dbReference type="GO" id="GO:0016787">
    <property type="term" value="F:hydrolase activity"/>
    <property type="evidence" value="ECO:0007669"/>
    <property type="project" value="UniProtKB-KW"/>
</dbReference>
<feature type="domain" description="Acyltransferase 3" evidence="2">
    <location>
        <begin position="30"/>
        <end position="342"/>
    </location>
</feature>
<reference evidence="3 4" key="1">
    <citation type="submission" date="2016-10" db="EMBL/GenBank/DDBJ databases">
        <authorList>
            <person name="de Groot N.N."/>
        </authorList>
    </citation>
    <scope>NUCLEOTIDE SEQUENCE [LARGE SCALE GENOMIC DNA]</scope>
    <source>
        <strain evidence="3 4">DSM 19547</strain>
    </source>
</reference>
<evidence type="ECO:0000256" key="1">
    <source>
        <dbReference type="SAM" id="Phobius"/>
    </source>
</evidence>
<keyword evidence="3" id="KW-0012">Acyltransferase</keyword>
<evidence type="ECO:0000259" key="2">
    <source>
        <dbReference type="Pfam" id="PF01757"/>
    </source>
</evidence>
<dbReference type="GO" id="GO:0000271">
    <property type="term" value="P:polysaccharide biosynthetic process"/>
    <property type="evidence" value="ECO:0007669"/>
    <property type="project" value="TreeGrafter"/>
</dbReference>
<proteinExistence type="predicted"/>
<dbReference type="STRING" id="441119.SAMN04488047_13416"/>
<keyword evidence="1" id="KW-0472">Membrane</keyword>
<feature type="transmembrane region" description="Helical" evidence="1">
    <location>
        <begin position="67"/>
        <end position="88"/>
    </location>
</feature>
<feature type="transmembrane region" description="Helical" evidence="1">
    <location>
        <begin position="298"/>
        <end position="321"/>
    </location>
</feature>
<dbReference type="Proteomes" id="UP000199356">
    <property type="component" value="Unassembled WGS sequence"/>
</dbReference>
<gene>
    <name evidence="3" type="ORF">SAMN04488047_13416</name>
</gene>
<dbReference type="GO" id="GO:0016747">
    <property type="term" value="F:acyltransferase activity, transferring groups other than amino-acyl groups"/>
    <property type="evidence" value="ECO:0007669"/>
    <property type="project" value="InterPro"/>
</dbReference>
<feature type="transmembrane region" description="Helical" evidence="1">
    <location>
        <begin position="166"/>
        <end position="192"/>
    </location>
</feature>
<name>A0A1I5VRM9_9RHOB</name>
<protein>
    <submittedName>
        <fullName evidence="3">Peptidoglycan/LPS O-acetylase OafA/YrhL, contains acyltransferase and SGNH-hydrolase domains</fullName>
    </submittedName>
</protein>
<dbReference type="PANTHER" id="PTHR23028:SF131">
    <property type="entry name" value="BLR2367 PROTEIN"/>
    <property type="match status" value="1"/>
</dbReference>
<feature type="transmembrane region" description="Helical" evidence="1">
    <location>
        <begin position="327"/>
        <end position="348"/>
    </location>
</feature>
<keyword evidence="1" id="KW-1133">Transmembrane helix</keyword>
<keyword evidence="3" id="KW-0378">Hydrolase</keyword>
<organism evidence="3 4">
    <name type="scientific">Tranquillimonas alkanivorans</name>
    <dbReference type="NCBI Taxonomy" id="441119"/>
    <lineage>
        <taxon>Bacteria</taxon>
        <taxon>Pseudomonadati</taxon>
        <taxon>Pseudomonadota</taxon>
        <taxon>Alphaproteobacteria</taxon>
        <taxon>Rhodobacterales</taxon>
        <taxon>Roseobacteraceae</taxon>
        <taxon>Tranquillimonas</taxon>
    </lineage>
</organism>
<keyword evidence="3" id="KW-0808">Transferase</keyword>
<feature type="transmembrane region" description="Helical" evidence="1">
    <location>
        <begin position="238"/>
        <end position="256"/>
    </location>
</feature>
<feature type="transmembrane region" description="Helical" evidence="1">
    <location>
        <begin position="109"/>
        <end position="127"/>
    </location>
</feature>
<dbReference type="GO" id="GO:0016020">
    <property type="term" value="C:membrane"/>
    <property type="evidence" value="ECO:0007669"/>
    <property type="project" value="TreeGrafter"/>
</dbReference>
<evidence type="ECO:0000313" key="3">
    <source>
        <dbReference type="EMBL" id="SFQ09656.1"/>
    </source>
</evidence>
<sequence length="370" mass="40396">MTSPSRGPFASAASGPLKVANRASAERLDALQAARAVAAILVVFYHANDFVLPLRLYDGEIAWKGFGWGYAGVEFFFVLSGFIIAYVHREDLGRPARVARFLRKRVIRIYPIYWVVLTFLLLGYQFVPDLAPEAARDGYSILTSYLLAPAEGRTVLPVAWTLKHEILFYITFVTLIVDLRLGAAVFALWMAACALHLADPPESFPSAFFLSPYNLLFMLGLAAAYLYRHLPARSVGCLLLLGIAGFLAVGFSEQYVSPWPLGLRTLTYGFSAAAIVASLARARYSVLRLGVFLGDASYAIYLLHLPVMNAAAILIALTGMQALVPPLLMFALLSCVAVFAGAVAHLVIERPLLAYLSPRHRSAIPQLGRG</sequence>
<keyword evidence="4" id="KW-1185">Reference proteome</keyword>
<dbReference type="Pfam" id="PF01757">
    <property type="entry name" value="Acyl_transf_3"/>
    <property type="match status" value="1"/>
</dbReference>
<dbReference type="RefSeq" id="WP_093425353.1">
    <property type="nucleotide sequence ID" value="NZ_FOXA01000034.1"/>
</dbReference>
<keyword evidence="1" id="KW-0812">Transmembrane</keyword>
<evidence type="ECO:0000313" key="4">
    <source>
        <dbReference type="Proteomes" id="UP000199356"/>
    </source>
</evidence>
<dbReference type="OrthoDB" id="9796461at2"/>
<feature type="transmembrane region" description="Helical" evidence="1">
    <location>
        <begin position="139"/>
        <end position="159"/>
    </location>
</feature>
<dbReference type="AlphaFoldDB" id="A0A1I5VRM9"/>
<accession>A0A1I5VRM9</accession>
<feature type="transmembrane region" description="Helical" evidence="1">
    <location>
        <begin position="204"/>
        <end position="226"/>
    </location>
</feature>
<dbReference type="InterPro" id="IPR002656">
    <property type="entry name" value="Acyl_transf_3_dom"/>
</dbReference>
<feature type="transmembrane region" description="Helical" evidence="1">
    <location>
        <begin position="268"/>
        <end position="286"/>
    </location>
</feature>